<proteinExistence type="predicted"/>
<keyword evidence="2" id="KW-1185">Reference proteome</keyword>
<name>A0ABQ1WX32_9BACT</name>
<evidence type="ECO:0000313" key="1">
    <source>
        <dbReference type="EMBL" id="GGG49230.1"/>
    </source>
</evidence>
<evidence type="ECO:0000313" key="2">
    <source>
        <dbReference type="Proteomes" id="UP000601361"/>
    </source>
</evidence>
<sequence>MIFFAPGNLLGVKQAYVAEHHPNLLMHFQAPPASMPVAEQHAWAKRLLQAEYISGISQEGTTLVTAATMQLLQRYVTGEFSLPEFIVLQTQRLRGW</sequence>
<reference evidence="2" key="1">
    <citation type="journal article" date="2019" name="Int. J. Syst. Evol. Microbiol.">
        <title>The Global Catalogue of Microorganisms (GCM) 10K type strain sequencing project: providing services to taxonomists for standard genome sequencing and annotation.</title>
        <authorList>
            <consortium name="The Broad Institute Genomics Platform"/>
            <consortium name="The Broad Institute Genome Sequencing Center for Infectious Disease"/>
            <person name="Wu L."/>
            <person name="Ma J."/>
        </authorList>
    </citation>
    <scope>NUCLEOTIDE SEQUENCE [LARGE SCALE GENOMIC DNA]</scope>
    <source>
        <strain evidence="2">CGMCC 1.12990</strain>
    </source>
</reference>
<organism evidence="1 2">
    <name type="scientific">Hymenobacter glacieicola</name>
    <dbReference type="NCBI Taxonomy" id="1562124"/>
    <lineage>
        <taxon>Bacteria</taxon>
        <taxon>Pseudomonadati</taxon>
        <taxon>Bacteroidota</taxon>
        <taxon>Cytophagia</taxon>
        <taxon>Cytophagales</taxon>
        <taxon>Hymenobacteraceae</taxon>
        <taxon>Hymenobacter</taxon>
    </lineage>
</organism>
<accession>A0ABQ1WX32</accession>
<dbReference type="Proteomes" id="UP000601361">
    <property type="component" value="Unassembled WGS sequence"/>
</dbReference>
<protein>
    <submittedName>
        <fullName evidence="1">Uncharacterized protein</fullName>
    </submittedName>
</protein>
<dbReference type="EMBL" id="BMGS01000006">
    <property type="protein sequence ID" value="GGG49230.1"/>
    <property type="molecule type" value="Genomic_DNA"/>
</dbReference>
<comment type="caution">
    <text evidence="1">The sequence shown here is derived from an EMBL/GenBank/DDBJ whole genome shotgun (WGS) entry which is preliminary data.</text>
</comment>
<gene>
    <name evidence="1" type="ORF">GCM10011378_26700</name>
</gene>